<protein>
    <recommendedName>
        <fullName evidence="8">Cytochrome P450</fullName>
    </recommendedName>
</protein>
<dbReference type="PANTHER" id="PTHR24300">
    <property type="entry name" value="CYTOCHROME P450 508A4-RELATED"/>
    <property type="match status" value="1"/>
</dbReference>
<keyword evidence="5" id="KW-1133">Transmembrane helix</keyword>
<dbReference type="InterPro" id="IPR001128">
    <property type="entry name" value="Cyt_P450"/>
</dbReference>
<evidence type="ECO:0000256" key="3">
    <source>
        <dbReference type="ARBA" id="ARBA00023004"/>
    </source>
</evidence>
<dbReference type="PANTHER" id="PTHR24300:SF397">
    <property type="entry name" value="CYTOCHROME P450 2U1"/>
    <property type="match status" value="1"/>
</dbReference>
<keyword evidence="4" id="KW-0503">Monooxygenase</keyword>
<dbReference type="GO" id="GO:0006082">
    <property type="term" value="P:organic acid metabolic process"/>
    <property type="evidence" value="ECO:0007669"/>
    <property type="project" value="TreeGrafter"/>
</dbReference>
<dbReference type="GO" id="GO:0005737">
    <property type="term" value="C:cytoplasm"/>
    <property type="evidence" value="ECO:0007669"/>
    <property type="project" value="TreeGrafter"/>
</dbReference>
<dbReference type="SUPFAM" id="SSF48264">
    <property type="entry name" value="Cytochrome P450"/>
    <property type="match status" value="1"/>
</dbReference>
<dbReference type="InterPro" id="IPR050182">
    <property type="entry name" value="Cytochrome_P450_fam2"/>
</dbReference>
<organism evidence="6 7">
    <name type="scientific">Oedothorax gibbosus</name>
    <dbReference type="NCBI Taxonomy" id="931172"/>
    <lineage>
        <taxon>Eukaryota</taxon>
        <taxon>Metazoa</taxon>
        <taxon>Ecdysozoa</taxon>
        <taxon>Arthropoda</taxon>
        <taxon>Chelicerata</taxon>
        <taxon>Arachnida</taxon>
        <taxon>Araneae</taxon>
        <taxon>Araneomorphae</taxon>
        <taxon>Entelegynae</taxon>
        <taxon>Araneoidea</taxon>
        <taxon>Linyphiidae</taxon>
        <taxon>Erigoninae</taxon>
        <taxon>Oedothorax</taxon>
    </lineage>
</organism>
<feature type="transmembrane region" description="Helical" evidence="5">
    <location>
        <begin position="172"/>
        <end position="194"/>
    </location>
</feature>
<evidence type="ECO:0008006" key="8">
    <source>
        <dbReference type="Google" id="ProtNLM"/>
    </source>
</evidence>
<evidence type="ECO:0000313" key="7">
    <source>
        <dbReference type="Proteomes" id="UP000827092"/>
    </source>
</evidence>
<evidence type="ECO:0000256" key="2">
    <source>
        <dbReference type="ARBA" id="ARBA00022723"/>
    </source>
</evidence>
<comment type="caution">
    <text evidence="6">The sequence shown here is derived from an EMBL/GenBank/DDBJ whole genome shotgun (WGS) entry which is preliminary data.</text>
</comment>
<proteinExistence type="inferred from homology"/>
<dbReference type="Pfam" id="PF00067">
    <property type="entry name" value="p450"/>
    <property type="match status" value="1"/>
</dbReference>
<keyword evidence="2" id="KW-0479">Metal-binding</keyword>
<gene>
    <name evidence="6" type="ORF">JTE90_023400</name>
</gene>
<dbReference type="GO" id="GO:0020037">
    <property type="term" value="F:heme binding"/>
    <property type="evidence" value="ECO:0007669"/>
    <property type="project" value="InterPro"/>
</dbReference>
<dbReference type="GO" id="GO:0016712">
    <property type="term" value="F:oxidoreductase activity, acting on paired donors, with incorporation or reduction of molecular oxygen, reduced flavin or flavoprotein as one donor, and incorporation of one atom of oxygen"/>
    <property type="evidence" value="ECO:0007669"/>
    <property type="project" value="TreeGrafter"/>
</dbReference>
<keyword evidence="7" id="KW-1185">Reference proteome</keyword>
<dbReference type="GO" id="GO:0005506">
    <property type="term" value="F:iron ion binding"/>
    <property type="evidence" value="ECO:0007669"/>
    <property type="project" value="InterPro"/>
</dbReference>
<accession>A0AAV6UF11</accession>
<evidence type="ECO:0000256" key="4">
    <source>
        <dbReference type="ARBA" id="ARBA00023033"/>
    </source>
</evidence>
<comment type="similarity">
    <text evidence="1">Belongs to the cytochrome P450 family.</text>
</comment>
<dbReference type="Gene3D" id="1.10.630.10">
    <property type="entry name" value="Cytochrome P450"/>
    <property type="match status" value="1"/>
</dbReference>
<name>A0AAV6UF11_9ARAC</name>
<evidence type="ECO:0000313" key="6">
    <source>
        <dbReference type="EMBL" id="KAG8182764.1"/>
    </source>
</evidence>
<dbReference type="Proteomes" id="UP000827092">
    <property type="component" value="Unassembled WGS sequence"/>
</dbReference>
<evidence type="ECO:0000256" key="1">
    <source>
        <dbReference type="ARBA" id="ARBA00010617"/>
    </source>
</evidence>
<dbReference type="AlphaFoldDB" id="A0AAV6UF11"/>
<keyword evidence="4" id="KW-0560">Oxidoreductase</keyword>
<feature type="transmembrane region" description="Helical" evidence="5">
    <location>
        <begin position="141"/>
        <end position="160"/>
    </location>
</feature>
<sequence length="232" mass="27035">MFFFGDLNVTQVLGICAFSLFLCYVIYKWIQSKNYPPGPIGLPFLGYWPFLGNFPPHTLLKLSKKYGDIFSFYIGSKRMICVTDYRMAKEILSHQLTLARPPKSFDFLTGKAGFGGLNGDEWQEQRRFALLTMRNLGMGKGLWETMIQVFVALNVIFRYQLNHSLGNKFKHFSFNVFCLPLCGQWANCLLWLLLHVLAQLFQFITPRFAFEVYFLFRQNLKVFIGDYPQSYS</sequence>
<evidence type="ECO:0000256" key="5">
    <source>
        <dbReference type="SAM" id="Phobius"/>
    </source>
</evidence>
<keyword evidence="5" id="KW-0472">Membrane</keyword>
<dbReference type="GO" id="GO:0006805">
    <property type="term" value="P:xenobiotic metabolic process"/>
    <property type="evidence" value="ECO:0007669"/>
    <property type="project" value="TreeGrafter"/>
</dbReference>
<keyword evidence="5" id="KW-0812">Transmembrane</keyword>
<dbReference type="InterPro" id="IPR036396">
    <property type="entry name" value="Cyt_P450_sf"/>
</dbReference>
<keyword evidence="3" id="KW-0408">Iron</keyword>
<dbReference type="EMBL" id="JAFNEN010000449">
    <property type="protein sequence ID" value="KAG8182764.1"/>
    <property type="molecule type" value="Genomic_DNA"/>
</dbReference>
<reference evidence="6 7" key="1">
    <citation type="journal article" date="2022" name="Nat. Ecol. Evol.">
        <title>A masculinizing supergene underlies an exaggerated male reproductive morph in a spider.</title>
        <authorList>
            <person name="Hendrickx F."/>
            <person name="De Corte Z."/>
            <person name="Sonet G."/>
            <person name="Van Belleghem S.M."/>
            <person name="Kostlbacher S."/>
            <person name="Vangestel C."/>
        </authorList>
    </citation>
    <scope>NUCLEOTIDE SEQUENCE [LARGE SCALE GENOMIC DNA]</scope>
    <source>
        <strain evidence="6">W744_W776</strain>
    </source>
</reference>
<dbReference type="GO" id="GO:0008395">
    <property type="term" value="F:steroid hydroxylase activity"/>
    <property type="evidence" value="ECO:0007669"/>
    <property type="project" value="TreeGrafter"/>
</dbReference>
<feature type="transmembrane region" description="Helical" evidence="5">
    <location>
        <begin position="12"/>
        <end position="30"/>
    </location>
</feature>